<dbReference type="RefSeq" id="WP_153418293.1">
    <property type="nucleotide sequence ID" value="NZ_WFLM01000001.1"/>
</dbReference>
<organism evidence="1 2">
    <name type="scientific">Silvanigrella paludirubra</name>
    <dbReference type="NCBI Taxonomy" id="2499159"/>
    <lineage>
        <taxon>Bacteria</taxon>
        <taxon>Pseudomonadati</taxon>
        <taxon>Bdellovibrionota</taxon>
        <taxon>Oligoflexia</taxon>
        <taxon>Silvanigrellales</taxon>
        <taxon>Silvanigrellaceae</taxon>
        <taxon>Silvanigrella</taxon>
    </lineage>
</organism>
<dbReference type="EMBL" id="WFLM01000001">
    <property type="protein sequence ID" value="KAB8040775.1"/>
    <property type="molecule type" value="Genomic_DNA"/>
</dbReference>
<dbReference type="SUPFAM" id="SSF54637">
    <property type="entry name" value="Thioesterase/thiol ester dehydrase-isomerase"/>
    <property type="match status" value="1"/>
</dbReference>
<accession>A0A6N6VVX5</accession>
<keyword evidence="2" id="KW-1185">Reference proteome</keyword>
<dbReference type="CDD" id="cd00586">
    <property type="entry name" value="4HBT"/>
    <property type="match status" value="1"/>
</dbReference>
<dbReference type="Pfam" id="PF13279">
    <property type="entry name" value="4HBT_2"/>
    <property type="match status" value="1"/>
</dbReference>
<comment type="caution">
    <text evidence="1">The sequence shown here is derived from an EMBL/GenBank/DDBJ whole genome shotgun (WGS) entry which is preliminary data.</text>
</comment>
<proteinExistence type="predicted"/>
<sequence length="141" mass="16413">MTKIKEASKFNYEMIIKENHLDSFGHVNNAVYMQIFEEARWEFITINGYGLNEIHKLKKGPIVLEANLKFIKEIKLREKINIETICTDAKSKILNLTQKIINSKNEICTEANFVLAFFDLEARKILNPTPEWLHAVGVKFE</sequence>
<name>A0A6N6VVX5_9BACT</name>
<dbReference type="Gene3D" id="3.10.129.10">
    <property type="entry name" value="Hotdog Thioesterase"/>
    <property type="match status" value="1"/>
</dbReference>
<reference evidence="1 2" key="1">
    <citation type="submission" date="2019-10" db="EMBL/GenBank/DDBJ databases">
        <title>New species of Slilvanegrellaceae.</title>
        <authorList>
            <person name="Pitt A."/>
            <person name="Hahn M.W."/>
        </authorList>
    </citation>
    <scope>NUCLEOTIDE SEQUENCE [LARGE SCALE GENOMIC DNA]</scope>
    <source>
        <strain evidence="1 2">SP-Ram-0.45-NSY-1</strain>
    </source>
</reference>
<evidence type="ECO:0000313" key="1">
    <source>
        <dbReference type="EMBL" id="KAB8040775.1"/>
    </source>
</evidence>
<protein>
    <submittedName>
        <fullName evidence="1">Acyl-CoA thioesterase</fullName>
    </submittedName>
</protein>
<dbReference type="InterPro" id="IPR029069">
    <property type="entry name" value="HotDog_dom_sf"/>
</dbReference>
<dbReference type="OrthoDB" id="5293825at2"/>
<dbReference type="Proteomes" id="UP000437748">
    <property type="component" value="Unassembled WGS sequence"/>
</dbReference>
<dbReference type="GO" id="GO:0047617">
    <property type="term" value="F:fatty acyl-CoA hydrolase activity"/>
    <property type="evidence" value="ECO:0007669"/>
    <property type="project" value="TreeGrafter"/>
</dbReference>
<dbReference type="PANTHER" id="PTHR31793">
    <property type="entry name" value="4-HYDROXYBENZOYL-COA THIOESTERASE FAMILY MEMBER"/>
    <property type="match status" value="1"/>
</dbReference>
<dbReference type="PANTHER" id="PTHR31793:SF24">
    <property type="entry name" value="LONG-CHAIN ACYL-COA THIOESTERASE FADM"/>
    <property type="match status" value="1"/>
</dbReference>
<dbReference type="InterPro" id="IPR050563">
    <property type="entry name" value="4-hydroxybenzoyl-CoA_TE"/>
</dbReference>
<gene>
    <name evidence="1" type="ORF">GCL60_02285</name>
</gene>
<dbReference type="AlphaFoldDB" id="A0A6N6VVX5"/>
<evidence type="ECO:0000313" key="2">
    <source>
        <dbReference type="Proteomes" id="UP000437748"/>
    </source>
</evidence>